<dbReference type="GeneID" id="115525838"/>
<evidence type="ECO:0000256" key="11">
    <source>
        <dbReference type="SAM" id="SignalP"/>
    </source>
</evidence>
<feature type="binding site" evidence="10">
    <location>
        <position position="228"/>
    </location>
    <ligand>
        <name>Ca(2+)</name>
        <dbReference type="ChEBI" id="CHEBI:29108"/>
        <label>2</label>
    </ligand>
</feature>
<dbReference type="GO" id="GO:0006508">
    <property type="term" value="P:proteolysis"/>
    <property type="evidence" value="ECO:0007669"/>
    <property type="project" value="UniProtKB-KW"/>
</dbReference>
<feature type="binding site" evidence="10">
    <location>
        <position position="153"/>
    </location>
    <ligand>
        <name>Ca(2+)</name>
        <dbReference type="ChEBI" id="CHEBI:29108"/>
        <label>2</label>
    </ligand>
</feature>
<keyword evidence="3 9" id="KW-0479">Metal-binding</keyword>
<dbReference type="Pfam" id="PF01471">
    <property type="entry name" value="PG_binding_1"/>
    <property type="match status" value="1"/>
</dbReference>
<feature type="chain" id="PRO_5025336860" evidence="11">
    <location>
        <begin position="18"/>
        <end position="306"/>
    </location>
</feature>
<accession>A0A667H7A8</accession>
<dbReference type="RefSeq" id="XP_030189091.1">
    <property type="nucleotide sequence ID" value="XM_030333231.1"/>
</dbReference>
<keyword evidence="10" id="KW-0106">Calcium</keyword>
<dbReference type="InterPro" id="IPR001818">
    <property type="entry name" value="Pept_M10_metallopeptidase"/>
</dbReference>
<feature type="domain" description="Peptidase metallopeptidase" evidence="12">
    <location>
        <begin position="100"/>
        <end position="299"/>
    </location>
</feature>
<name>A0A667H7A8_LYNCA</name>
<feature type="binding site" evidence="10">
    <location>
        <position position="204"/>
    </location>
    <ligand>
        <name>Zn(2+)</name>
        <dbReference type="ChEBI" id="CHEBI:29105"/>
        <label>1</label>
    </ligand>
</feature>
<feature type="binding site" evidence="9">
    <location>
        <position position="257"/>
    </location>
    <ligand>
        <name>Zn(2+)</name>
        <dbReference type="ChEBI" id="CHEBI:29105"/>
        <label>2</label>
        <note>catalytic</note>
    </ligand>
</feature>
<reference evidence="13" key="2">
    <citation type="submission" date="2025-09" db="UniProtKB">
        <authorList>
            <consortium name="Ensembl"/>
        </authorList>
    </citation>
    <scope>IDENTIFICATION</scope>
</reference>
<dbReference type="AlphaFoldDB" id="A0A667H7A8"/>
<feature type="active site" evidence="8">
    <location>
        <position position="254"/>
    </location>
</feature>
<dbReference type="InterPro" id="IPR021190">
    <property type="entry name" value="Pept_M10A"/>
</dbReference>
<dbReference type="SMART" id="SM00235">
    <property type="entry name" value="ZnMc"/>
    <property type="match status" value="1"/>
</dbReference>
<dbReference type="PRINTS" id="PR00138">
    <property type="entry name" value="MATRIXIN"/>
</dbReference>
<dbReference type="Proteomes" id="UP000472241">
    <property type="component" value="Unplaced"/>
</dbReference>
<keyword evidence="7" id="KW-0865">Zymogen</keyword>
<keyword evidence="4" id="KW-0378">Hydrolase</keyword>
<keyword evidence="14" id="KW-1185">Reference proteome</keyword>
<feature type="binding site" description="in inhibited form" evidence="10">
    <location>
        <position position="87"/>
    </location>
    <ligand>
        <name>Zn(2+)</name>
        <dbReference type="ChEBI" id="CHEBI:29105"/>
        <label>2</label>
        <note>catalytic</note>
    </ligand>
</feature>
<dbReference type="Pfam" id="PF00413">
    <property type="entry name" value="Peptidase_M10"/>
    <property type="match status" value="2"/>
</dbReference>
<dbReference type="GO" id="GO:0030574">
    <property type="term" value="P:collagen catabolic process"/>
    <property type="evidence" value="ECO:0007669"/>
    <property type="project" value="TreeGrafter"/>
</dbReference>
<reference evidence="13" key="1">
    <citation type="submission" date="2025-08" db="UniProtKB">
        <authorList>
            <consortium name="Ensembl"/>
        </authorList>
    </citation>
    <scope>IDENTIFICATION</scope>
</reference>
<dbReference type="InterPro" id="IPR024079">
    <property type="entry name" value="MetalloPept_cat_dom_sf"/>
</dbReference>
<dbReference type="Ensembl" id="ENSLCNT00005018350.1">
    <property type="protein sequence ID" value="ENSLCNP00005016363.1"/>
    <property type="gene ID" value="ENSLCNG00005010780.1"/>
</dbReference>
<dbReference type="SUPFAM" id="SSF47090">
    <property type="entry name" value="PGBD-like"/>
    <property type="match status" value="1"/>
</dbReference>
<dbReference type="GO" id="GO:0008270">
    <property type="term" value="F:zinc ion binding"/>
    <property type="evidence" value="ECO:0007669"/>
    <property type="project" value="InterPro"/>
</dbReference>
<sequence length="306" mass="34136">MRLVVLCVLCLLPQSPALPLPREAGGHSESQWKQAQEYLKRFYPSDAKSRDADGFGARLKEMQKFFRLPVTGMLDSRVIVVMQQPRCGLPDTREDLPSRNRPKWISKVVTYRIISYTRDLPRVTVDHLVAKALNMWSKEIPLSFRRVVLGIPDIVIGFARGGPNVTPTRQAFSLGWLSGLSSGFLKQNVPEAHKHAHRPAAHGDFYPFDGPGGTLAHAYEPGPGLGGDAHFDEDERWADGRGLGINFLAVATHELGHSLGLRHSSDPDSVMYPTYGARDSENFKLSPGDIREIQELYGKRSKSRKK</sequence>
<feature type="binding site" evidence="10">
    <location>
        <position position="232"/>
    </location>
    <ligand>
        <name>Ca(2+)</name>
        <dbReference type="ChEBI" id="CHEBI:29108"/>
        <label>3</label>
    </ligand>
</feature>
<feature type="binding site" evidence="10">
    <location>
        <position position="119"/>
    </location>
    <ligand>
        <name>Ca(2+)</name>
        <dbReference type="ChEBI" id="CHEBI:29108"/>
        <label>1</label>
    </ligand>
</feature>
<comment type="cofactor">
    <cofactor evidence="10">
        <name>Ca(2+)</name>
        <dbReference type="ChEBI" id="CHEBI:29108"/>
    </cofactor>
    <text evidence="10">Can bind about 5 Ca(2+) ions per subunit.</text>
</comment>
<feature type="binding site" evidence="10">
    <location>
        <position position="235"/>
    </location>
    <ligand>
        <name>Ca(2+)</name>
        <dbReference type="ChEBI" id="CHEBI:29108"/>
        <label>1</label>
    </ligand>
</feature>
<feature type="binding site" evidence="9">
    <location>
        <position position="253"/>
    </location>
    <ligand>
        <name>Zn(2+)</name>
        <dbReference type="ChEBI" id="CHEBI:29105"/>
        <label>2</label>
        <note>catalytic</note>
    </ligand>
</feature>
<keyword evidence="6" id="KW-0482">Metalloprotease</keyword>
<feature type="binding site" evidence="9">
    <location>
        <position position="263"/>
    </location>
    <ligand>
        <name>Zn(2+)</name>
        <dbReference type="ChEBI" id="CHEBI:29105"/>
        <label>2</label>
        <note>catalytic</note>
    </ligand>
</feature>
<comment type="cofactor">
    <cofactor evidence="10">
        <name>Zn(2+)</name>
        <dbReference type="ChEBI" id="CHEBI:29105"/>
    </cofactor>
    <text evidence="10">Binds 2 Zn(2+) ions per subunit.</text>
</comment>
<keyword evidence="5 9" id="KW-0862">Zinc</keyword>
<evidence type="ECO:0000256" key="9">
    <source>
        <dbReference type="PIRSR" id="PIRSR001191-2"/>
    </source>
</evidence>
<dbReference type="InterPro" id="IPR036365">
    <property type="entry name" value="PGBD-like_sf"/>
</dbReference>
<evidence type="ECO:0000313" key="14">
    <source>
        <dbReference type="Proteomes" id="UP000472241"/>
    </source>
</evidence>
<organism evidence="13 14">
    <name type="scientific">Lynx canadensis</name>
    <name type="common">Canada lynx</name>
    <name type="synonym">Felis canadensis</name>
    <dbReference type="NCBI Taxonomy" id="61383"/>
    <lineage>
        <taxon>Eukaryota</taxon>
        <taxon>Metazoa</taxon>
        <taxon>Chordata</taxon>
        <taxon>Craniata</taxon>
        <taxon>Vertebrata</taxon>
        <taxon>Euteleostomi</taxon>
        <taxon>Mammalia</taxon>
        <taxon>Eutheria</taxon>
        <taxon>Laurasiatheria</taxon>
        <taxon>Carnivora</taxon>
        <taxon>Feliformia</taxon>
        <taxon>Felidae</taxon>
        <taxon>Felinae</taxon>
        <taxon>Lynx</taxon>
    </lineage>
</organism>
<feature type="binding site" evidence="10">
    <location>
        <position position="217"/>
    </location>
    <ligand>
        <name>Zn(2+)</name>
        <dbReference type="ChEBI" id="CHEBI:29105"/>
        <label>1</label>
    </ligand>
</feature>
<feature type="signal peptide" evidence="11">
    <location>
        <begin position="1"/>
        <end position="17"/>
    </location>
</feature>
<evidence type="ECO:0000256" key="6">
    <source>
        <dbReference type="ARBA" id="ARBA00023049"/>
    </source>
</evidence>
<feature type="binding site" evidence="10">
    <location>
        <position position="230"/>
    </location>
    <ligand>
        <name>Zn(2+)</name>
        <dbReference type="ChEBI" id="CHEBI:29105"/>
        <label>1</label>
    </ligand>
</feature>
<feature type="binding site" evidence="10">
    <location>
        <position position="202"/>
    </location>
    <ligand>
        <name>Zn(2+)</name>
        <dbReference type="ChEBI" id="CHEBI:29105"/>
        <label>1</label>
    </ligand>
</feature>
<evidence type="ECO:0000256" key="10">
    <source>
        <dbReference type="PIRSR" id="PIRSR621190-2"/>
    </source>
</evidence>
<proteinExistence type="inferred from homology"/>
<evidence type="ECO:0000313" key="13">
    <source>
        <dbReference type="Ensembl" id="ENSLCNP00005016363.1"/>
    </source>
</evidence>
<evidence type="ECO:0000256" key="2">
    <source>
        <dbReference type="ARBA" id="ARBA00022670"/>
    </source>
</evidence>
<evidence type="ECO:0000256" key="5">
    <source>
        <dbReference type="ARBA" id="ARBA00022833"/>
    </source>
</evidence>
<dbReference type="InterPro" id="IPR002477">
    <property type="entry name" value="Peptidoglycan-bd-like"/>
</dbReference>
<evidence type="ECO:0000256" key="7">
    <source>
        <dbReference type="ARBA" id="ARBA00023145"/>
    </source>
</evidence>
<dbReference type="GO" id="GO:0031012">
    <property type="term" value="C:extracellular matrix"/>
    <property type="evidence" value="ECO:0007669"/>
    <property type="project" value="InterPro"/>
</dbReference>
<feature type="binding site" evidence="10">
    <location>
        <position position="226"/>
    </location>
    <ligand>
        <name>Ca(2+)</name>
        <dbReference type="ChEBI" id="CHEBI:29108"/>
        <label>2</label>
    </ligand>
</feature>
<dbReference type="GO" id="GO:0005615">
    <property type="term" value="C:extracellular space"/>
    <property type="evidence" value="ECO:0007669"/>
    <property type="project" value="TreeGrafter"/>
</dbReference>
<feature type="binding site" evidence="10">
    <location>
        <position position="235"/>
    </location>
    <ligand>
        <name>Ca(2+)</name>
        <dbReference type="ChEBI" id="CHEBI:29108"/>
        <label>3</label>
    </ligand>
</feature>
<evidence type="ECO:0000256" key="1">
    <source>
        <dbReference type="ARBA" id="ARBA00010370"/>
    </source>
</evidence>
<dbReference type="CTD" id="4316"/>
<feature type="binding site" evidence="10">
    <location>
        <position position="210"/>
    </location>
    <ligand>
        <name>Ca(2+)</name>
        <dbReference type="ChEBI" id="CHEBI:29108"/>
        <label>3</label>
    </ligand>
</feature>
<dbReference type="PANTHER" id="PTHR10201">
    <property type="entry name" value="MATRIX METALLOPROTEINASE"/>
    <property type="match status" value="1"/>
</dbReference>
<keyword evidence="11" id="KW-0732">Signal</keyword>
<feature type="binding site" evidence="10">
    <location>
        <position position="209"/>
    </location>
    <ligand>
        <name>Ca(2+)</name>
        <dbReference type="ChEBI" id="CHEBI:29108"/>
        <label>3</label>
    </ligand>
</feature>
<dbReference type="GO" id="GO:0030198">
    <property type="term" value="P:extracellular matrix organization"/>
    <property type="evidence" value="ECO:0007669"/>
    <property type="project" value="TreeGrafter"/>
</dbReference>
<evidence type="ECO:0000256" key="8">
    <source>
        <dbReference type="PIRSR" id="PIRSR001191-1"/>
    </source>
</evidence>
<dbReference type="CDD" id="cd04278">
    <property type="entry name" value="ZnMc_MMP"/>
    <property type="match status" value="1"/>
</dbReference>
<dbReference type="SUPFAM" id="SSF55486">
    <property type="entry name" value="Metalloproteases ('zincins'), catalytic domain"/>
    <property type="match status" value="1"/>
</dbReference>
<comment type="similarity">
    <text evidence="1">Belongs to the peptidase M10A family.</text>
</comment>
<evidence type="ECO:0000256" key="3">
    <source>
        <dbReference type="ARBA" id="ARBA00022723"/>
    </source>
</evidence>
<dbReference type="InterPro" id="IPR006026">
    <property type="entry name" value="Peptidase_Metallo"/>
</dbReference>
<feature type="binding site" evidence="10">
    <location>
        <position position="271"/>
    </location>
    <ligand>
        <name>Zn(2+)</name>
        <dbReference type="ChEBI" id="CHEBI:29105"/>
        <label>2</label>
        <note>catalytic</note>
    </ligand>
</feature>
<protein>
    <submittedName>
        <fullName evidence="13">Matrix metallopeptidase 7</fullName>
    </submittedName>
</protein>
<keyword evidence="2" id="KW-0645">Protease</keyword>
<dbReference type="Gene3D" id="3.40.390.10">
    <property type="entry name" value="Collagenase (Catalytic Domain)"/>
    <property type="match status" value="1"/>
</dbReference>
<evidence type="ECO:0000256" key="4">
    <source>
        <dbReference type="ARBA" id="ARBA00022801"/>
    </source>
</evidence>
<dbReference type="PIRSF" id="PIRSF001191">
    <property type="entry name" value="Peptidase_M10A_matrix"/>
    <property type="match status" value="1"/>
</dbReference>
<dbReference type="PANTHER" id="PTHR10201:SF143">
    <property type="entry name" value="MATRILYSIN"/>
    <property type="match status" value="1"/>
</dbReference>
<dbReference type="GO" id="GO:0004222">
    <property type="term" value="F:metalloendopeptidase activity"/>
    <property type="evidence" value="ECO:0007669"/>
    <property type="project" value="InterPro"/>
</dbReference>
<dbReference type="InterPro" id="IPR033739">
    <property type="entry name" value="M10A_MMP"/>
</dbReference>
<gene>
    <name evidence="13" type="primary">MMP7</name>
</gene>
<evidence type="ECO:0000259" key="12">
    <source>
        <dbReference type="SMART" id="SM00235"/>
    </source>
</evidence>